<reference evidence="1 2" key="1">
    <citation type="journal article" date="2018" name="Sci. Rep.">
        <title>Comparative analysis of the Pocillopora damicornis genome highlights role of immune system in coral evolution.</title>
        <authorList>
            <person name="Cunning R."/>
            <person name="Bay R.A."/>
            <person name="Gillette P."/>
            <person name="Baker A.C."/>
            <person name="Traylor-Knowles N."/>
        </authorList>
    </citation>
    <scope>NUCLEOTIDE SEQUENCE [LARGE SCALE GENOMIC DNA]</scope>
    <source>
        <strain evidence="1">RSMAS</strain>
        <tissue evidence="1">Whole animal</tissue>
    </source>
</reference>
<dbReference type="PANTHER" id="PTHR24104">
    <property type="entry name" value="E3 UBIQUITIN-PROTEIN LIGASE NHLRC1-RELATED"/>
    <property type="match status" value="1"/>
</dbReference>
<dbReference type="GO" id="GO:0043161">
    <property type="term" value="P:proteasome-mediated ubiquitin-dependent protein catabolic process"/>
    <property type="evidence" value="ECO:0007669"/>
    <property type="project" value="TreeGrafter"/>
</dbReference>
<keyword evidence="2" id="KW-1185">Reference proteome</keyword>
<evidence type="ECO:0000313" key="2">
    <source>
        <dbReference type="Proteomes" id="UP000275408"/>
    </source>
</evidence>
<accession>A0A3M6UD16</accession>
<protein>
    <submittedName>
        <fullName evidence="1">Uncharacterized protein</fullName>
    </submittedName>
</protein>
<dbReference type="GO" id="GO:0061630">
    <property type="term" value="F:ubiquitin protein ligase activity"/>
    <property type="evidence" value="ECO:0007669"/>
    <property type="project" value="TreeGrafter"/>
</dbReference>
<dbReference type="EMBL" id="RCHS01001807">
    <property type="protein sequence ID" value="RMX51318.1"/>
    <property type="molecule type" value="Genomic_DNA"/>
</dbReference>
<dbReference type="Proteomes" id="UP000275408">
    <property type="component" value="Unassembled WGS sequence"/>
</dbReference>
<proteinExistence type="predicted"/>
<dbReference type="Gene3D" id="2.120.10.30">
    <property type="entry name" value="TolB, C-terminal domain"/>
    <property type="match status" value="1"/>
</dbReference>
<evidence type="ECO:0000313" key="1">
    <source>
        <dbReference type="EMBL" id="RMX51318.1"/>
    </source>
</evidence>
<dbReference type="AlphaFoldDB" id="A0A3M6UD16"/>
<dbReference type="InterPro" id="IPR011042">
    <property type="entry name" value="6-blade_b-propeller_TolB-like"/>
</dbReference>
<name>A0A3M6UD16_POCDA</name>
<sequence>MSSIVIAVFKLTIGLLGNRFRDKLADSLKEGDITDQKCRDFIIREIKEIKSKLDGLARKDLLASISFFNEGIKFLYEMFDEARPKGENNNAVTTTQAATAMTCAAETFSLTKGMSELEIGDLSASASGALSRAKDRFKDARRKATEAFANTALSTSDRLLSMQYRVMATILETVDNPTYSIAACIVCLEELNSLPAVQKGFKVELEKGLKAAFSKDLRRDLISTVCHINRVILNIALMADFGHKELSNWPCVEIGGIKVSPLQNDRVLKVLKKRGMEHCFGTLELLRGEYGSLIWPVSIASNSLGQFLVANDDGDKRAKLFDSRGKVLNSFSLMSDASRDDVYCICQVATDLNGKIYVLVELKPCVKSILKDNNPGAVCVFDCNFQPLHKFSLKEEFSTVAFRPSLTVSDRNKVLILLVTQPNYSQRKPTIQVYQFDGQFVDDFGDGILKSPINIAAASDGRTLVTDSGDNGDSCVHVFNENGEQIFKLTEMLEFDYPFYTAFHWPSEHIVVAGFRPQTKELQVLIYTKEGEIVRRLEQGAKGFSSLVELTVTVEGRIGILAMFETDHQTETKSLFFKILVI</sequence>
<dbReference type="OrthoDB" id="5972441at2759"/>
<dbReference type="PANTHER" id="PTHR24104:SF48">
    <property type="entry name" value="PROTEIN WECH"/>
    <property type="match status" value="1"/>
</dbReference>
<dbReference type="InterPro" id="IPR050952">
    <property type="entry name" value="TRIM-NHL_E3_ligases"/>
</dbReference>
<comment type="caution">
    <text evidence="1">The sequence shown here is derived from an EMBL/GenBank/DDBJ whole genome shotgun (WGS) entry which is preliminary data.</text>
</comment>
<dbReference type="OMA" id="CHINRVI"/>
<dbReference type="SUPFAM" id="SSF101898">
    <property type="entry name" value="NHL repeat"/>
    <property type="match status" value="1"/>
</dbReference>
<gene>
    <name evidence="1" type="ORF">pdam_00004677</name>
</gene>
<organism evidence="1 2">
    <name type="scientific">Pocillopora damicornis</name>
    <name type="common">Cauliflower coral</name>
    <name type="synonym">Millepora damicornis</name>
    <dbReference type="NCBI Taxonomy" id="46731"/>
    <lineage>
        <taxon>Eukaryota</taxon>
        <taxon>Metazoa</taxon>
        <taxon>Cnidaria</taxon>
        <taxon>Anthozoa</taxon>
        <taxon>Hexacorallia</taxon>
        <taxon>Scleractinia</taxon>
        <taxon>Astrocoeniina</taxon>
        <taxon>Pocilloporidae</taxon>
        <taxon>Pocillopora</taxon>
    </lineage>
</organism>
<dbReference type="GO" id="GO:0000209">
    <property type="term" value="P:protein polyubiquitination"/>
    <property type="evidence" value="ECO:0007669"/>
    <property type="project" value="TreeGrafter"/>
</dbReference>